<organism evidence="4 5">
    <name type="scientific">Heracleum sosnowskyi</name>
    <dbReference type="NCBI Taxonomy" id="360622"/>
    <lineage>
        <taxon>Eukaryota</taxon>
        <taxon>Viridiplantae</taxon>
        <taxon>Streptophyta</taxon>
        <taxon>Embryophyta</taxon>
        <taxon>Tracheophyta</taxon>
        <taxon>Spermatophyta</taxon>
        <taxon>Magnoliopsida</taxon>
        <taxon>eudicotyledons</taxon>
        <taxon>Gunneridae</taxon>
        <taxon>Pentapetalae</taxon>
        <taxon>asterids</taxon>
        <taxon>campanulids</taxon>
        <taxon>Apiales</taxon>
        <taxon>Apiaceae</taxon>
        <taxon>Apioideae</taxon>
        <taxon>apioid superclade</taxon>
        <taxon>Tordylieae</taxon>
        <taxon>Tordyliinae</taxon>
        <taxon>Heracleum</taxon>
    </lineage>
</organism>
<sequence>MAFINAWASASRVGVHEVIPPSFVLPSKIPVRPSSGIFKLVPHVDANSKLVTQRYVFNKNAISALKLKAKAPVGNDNSRENANQFWVSKVEVVSAIIWKALISIAREKHGHLIPSVMVQNLNLRGRTSPLMPDNTCGNFYSVATARSTPDQSNIELHFLVALIRDAIRRTIHGYSKSELDSDEFFSTVTSKFNEARDEMQRPVGESHFIWCSSWCKIPFYEADFGWGKPSWISNACRIAEMVTLQDTKSGEGVEAWVTLKGVHEAIPPSFVLPSKIPVRAIKRIFKVVASVDPNSKLVTQRYVSDKNAISSLKLKAKAPVGNDNSGVNANQFLVSKVEVGSAIIWKALINIAREKHRHLIPSIMVPNLNLRGRTFPPVPDNTCGNFCSVARDEMQRPAGESHFIWCISWCKIPYYEAYFGWGKPSWMSNGCRIAEMVTLQNTKSEEGVEH</sequence>
<protein>
    <submittedName>
        <fullName evidence="4">Uncharacterized protein</fullName>
    </submittedName>
</protein>
<dbReference type="Gene3D" id="3.30.559.10">
    <property type="entry name" value="Chloramphenicol acetyltransferase-like domain"/>
    <property type="match status" value="3"/>
</dbReference>
<dbReference type="GO" id="GO:0016746">
    <property type="term" value="F:acyltransferase activity"/>
    <property type="evidence" value="ECO:0007669"/>
    <property type="project" value="UniProtKB-KW"/>
</dbReference>
<evidence type="ECO:0000313" key="5">
    <source>
        <dbReference type="Proteomes" id="UP001237642"/>
    </source>
</evidence>
<comment type="caution">
    <text evidence="4">The sequence shown here is derived from an EMBL/GenBank/DDBJ whole genome shotgun (WGS) entry which is preliminary data.</text>
</comment>
<evidence type="ECO:0000256" key="1">
    <source>
        <dbReference type="ARBA" id="ARBA00009861"/>
    </source>
</evidence>
<keyword evidence="5" id="KW-1185">Reference proteome</keyword>
<dbReference type="PANTHER" id="PTHR31623:SF17">
    <property type="entry name" value="F21J9.9"/>
    <property type="match status" value="1"/>
</dbReference>
<gene>
    <name evidence="4" type="ORF">POM88_043710</name>
</gene>
<accession>A0AAD8M3B4</accession>
<dbReference type="Pfam" id="PF02458">
    <property type="entry name" value="Transferase"/>
    <property type="match status" value="1"/>
</dbReference>
<comment type="similarity">
    <text evidence="1">Belongs to the plant acyltransferase family.</text>
</comment>
<dbReference type="InterPro" id="IPR023213">
    <property type="entry name" value="CAT-like_dom_sf"/>
</dbReference>
<proteinExistence type="inferred from homology"/>
<dbReference type="AlphaFoldDB" id="A0AAD8M3B4"/>
<evidence type="ECO:0000256" key="2">
    <source>
        <dbReference type="ARBA" id="ARBA00022679"/>
    </source>
</evidence>
<evidence type="ECO:0000313" key="4">
    <source>
        <dbReference type="EMBL" id="KAK1359236.1"/>
    </source>
</evidence>
<keyword evidence="3" id="KW-0012">Acyltransferase</keyword>
<keyword evidence="2" id="KW-0808">Transferase</keyword>
<dbReference type="EMBL" id="JAUIZM010000010">
    <property type="protein sequence ID" value="KAK1359236.1"/>
    <property type="molecule type" value="Genomic_DNA"/>
</dbReference>
<evidence type="ECO:0000256" key="3">
    <source>
        <dbReference type="ARBA" id="ARBA00023315"/>
    </source>
</evidence>
<dbReference type="Proteomes" id="UP001237642">
    <property type="component" value="Unassembled WGS sequence"/>
</dbReference>
<dbReference type="PANTHER" id="PTHR31623">
    <property type="entry name" value="F21J9.9"/>
    <property type="match status" value="1"/>
</dbReference>
<name>A0AAD8M3B4_9APIA</name>
<reference evidence="4" key="2">
    <citation type="submission" date="2023-05" db="EMBL/GenBank/DDBJ databases">
        <authorList>
            <person name="Schelkunov M.I."/>
        </authorList>
    </citation>
    <scope>NUCLEOTIDE SEQUENCE</scope>
    <source>
        <strain evidence="4">Hsosn_3</strain>
        <tissue evidence="4">Leaf</tissue>
    </source>
</reference>
<reference evidence="4" key="1">
    <citation type="submission" date="2023-02" db="EMBL/GenBank/DDBJ databases">
        <title>Genome of toxic invasive species Heracleum sosnowskyi carries increased number of genes despite the absence of recent whole-genome duplications.</title>
        <authorList>
            <person name="Schelkunov M."/>
            <person name="Shtratnikova V."/>
            <person name="Makarenko M."/>
            <person name="Klepikova A."/>
            <person name="Omelchenko D."/>
            <person name="Novikova G."/>
            <person name="Obukhova E."/>
            <person name="Bogdanov V."/>
            <person name="Penin A."/>
            <person name="Logacheva M."/>
        </authorList>
    </citation>
    <scope>NUCLEOTIDE SEQUENCE</scope>
    <source>
        <strain evidence="4">Hsosn_3</strain>
        <tissue evidence="4">Leaf</tissue>
    </source>
</reference>